<dbReference type="RefSeq" id="WP_184096340.1">
    <property type="nucleotide sequence ID" value="NZ_JACHHN010000001.1"/>
</dbReference>
<gene>
    <name evidence="5" type="ORF">HNQ50_000033</name>
</gene>
<keyword evidence="3" id="KW-0862">Zinc</keyword>
<feature type="binding site" evidence="3">
    <location>
        <position position="150"/>
    </location>
    <ligand>
        <name>a divalent metal cation</name>
        <dbReference type="ChEBI" id="CHEBI:60240"/>
    </ligand>
</feature>
<reference evidence="5 6" key="1">
    <citation type="submission" date="2020-08" db="EMBL/GenBank/DDBJ databases">
        <title>Genomic Encyclopedia of Type Strains, Phase IV (KMG-IV): sequencing the most valuable type-strain genomes for metagenomic binning, comparative biology and taxonomic classification.</title>
        <authorList>
            <person name="Goeker M."/>
        </authorList>
    </citation>
    <scope>NUCLEOTIDE SEQUENCE [LARGE SCALE GENOMIC DNA]</scope>
    <source>
        <strain evidence="5 6">DSM 18233</strain>
    </source>
</reference>
<dbReference type="InterPro" id="IPR011042">
    <property type="entry name" value="6-blade_b-propeller_TolB-like"/>
</dbReference>
<keyword evidence="3" id="KW-0479">Metal-binding</keyword>
<protein>
    <submittedName>
        <fullName evidence="5">L-arabinonolactonase</fullName>
        <ecNumber evidence="5">3.1.1.15</ecNumber>
    </submittedName>
</protein>
<dbReference type="InterPro" id="IPR013658">
    <property type="entry name" value="SGL"/>
</dbReference>
<organism evidence="5 6">
    <name type="scientific">Silvimonas terrae</name>
    <dbReference type="NCBI Taxonomy" id="300266"/>
    <lineage>
        <taxon>Bacteria</taxon>
        <taxon>Pseudomonadati</taxon>
        <taxon>Pseudomonadota</taxon>
        <taxon>Betaproteobacteria</taxon>
        <taxon>Neisseriales</taxon>
        <taxon>Chitinibacteraceae</taxon>
        <taxon>Silvimonas</taxon>
    </lineage>
</organism>
<keyword evidence="6" id="KW-1185">Reference proteome</keyword>
<feature type="binding site" evidence="3">
    <location>
        <position position="101"/>
    </location>
    <ligand>
        <name>substrate</name>
    </ligand>
</feature>
<dbReference type="InterPro" id="IPR005511">
    <property type="entry name" value="SMP-30"/>
</dbReference>
<evidence type="ECO:0000256" key="3">
    <source>
        <dbReference type="PIRSR" id="PIRSR605511-2"/>
    </source>
</evidence>
<feature type="active site" description="Proton donor/acceptor" evidence="2">
    <location>
        <position position="200"/>
    </location>
</feature>
<accession>A0A840RA73</accession>
<feature type="domain" description="SMP-30/Gluconolactonase/LRE-like region" evidence="4">
    <location>
        <begin position="15"/>
        <end position="259"/>
    </location>
</feature>
<dbReference type="Pfam" id="PF08450">
    <property type="entry name" value="SGL"/>
    <property type="match status" value="1"/>
</dbReference>
<dbReference type="EC" id="3.1.1.15" evidence="5"/>
<dbReference type="GO" id="GO:0050021">
    <property type="term" value="F:L-arabinonolactonase activity"/>
    <property type="evidence" value="ECO:0007669"/>
    <property type="project" value="UniProtKB-EC"/>
</dbReference>
<name>A0A840RA73_9NEIS</name>
<dbReference type="Proteomes" id="UP000543030">
    <property type="component" value="Unassembled WGS sequence"/>
</dbReference>
<dbReference type="PANTHER" id="PTHR10907">
    <property type="entry name" value="REGUCALCIN"/>
    <property type="match status" value="1"/>
</dbReference>
<proteinExistence type="inferred from homology"/>
<sequence length="296" mass="32754">MTETIHVACEGQFQLAEGVQYDDATGHLWWTNINARELWRLDPSSGEERYWILPQRIGCFALTQRHDVVLLALEGGLAQFNTTTGTLKRMATVEPHILETRTNDGRCDRAGNLVFGTQNERGRNALGSWYRFDVHGRLQKLDLPQIAIPNSLCFSPDGSTMYWCDSRLHVLMQSSYDADTGHISNTRLFADPGNARIHPDGSCVDAEGYLWNAEWYGQRVVRYRPDGSVDRVIPLPVSQPSCVAFGGPALNILYISTAREDLGAAAIAAEPLAGSILAVPMGDVRGLPENRWLGAV</sequence>
<dbReference type="GO" id="GO:0004341">
    <property type="term" value="F:gluconolactonase activity"/>
    <property type="evidence" value="ECO:0007669"/>
    <property type="project" value="TreeGrafter"/>
</dbReference>
<dbReference type="SUPFAM" id="SSF63829">
    <property type="entry name" value="Calcium-dependent phosphotriesterase"/>
    <property type="match status" value="1"/>
</dbReference>
<comment type="cofactor">
    <cofactor evidence="3">
        <name>Zn(2+)</name>
        <dbReference type="ChEBI" id="CHEBI:29105"/>
    </cofactor>
    <text evidence="3">Binds 1 divalent metal cation per subunit.</text>
</comment>
<evidence type="ECO:0000256" key="1">
    <source>
        <dbReference type="ARBA" id="ARBA00008853"/>
    </source>
</evidence>
<dbReference type="GO" id="GO:0005509">
    <property type="term" value="F:calcium ion binding"/>
    <property type="evidence" value="ECO:0007669"/>
    <property type="project" value="TreeGrafter"/>
</dbReference>
<dbReference type="Gene3D" id="2.120.10.30">
    <property type="entry name" value="TolB, C-terminal domain"/>
    <property type="match status" value="1"/>
</dbReference>
<evidence type="ECO:0000256" key="2">
    <source>
        <dbReference type="PIRSR" id="PIRSR605511-1"/>
    </source>
</evidence>
<dbReference type="GO" id="GO:0019853">
    <property type="term" value="P:L-ascorbic acid biosynthetic process"/>
    <property type="evidence" value="ECO:0007669"/>
    <property type="project" value="TreeGrafter"/>
</dbReference>
<keyword evidence="5" id="KW-0378">Hydrolase</keyword>
<feature type="binding site" evidence="3">
    <location>
        <position position="17"/>
    </location>
    <ligand>
        <name>a divalent metal cation</name>
        <dbReference type="ChEBI" id="CHEBI:60240"/>
    </ligand>
</feature>
<dbReference type="EMBL" id="JACHHN010000001">
    <property type="protein sequence ID" value="MBB5189323.1"/>
    <property type="molecule type" value="Genomic_DNA"/>
</dbReference>
<dbReference type="PRINTS" id="PR01790">
    <property type="entry name" value="SMP30FAMILY"/>
</dbReference>
<evidence type="ECO:0000259" key="4">
    <source>
        <dbReference type="Pfam" id="PF08450"/>
    </source>
</evidence>
<evidence type="ECO:0000313" key="6">
    <source>
        <dbReference type="Proteomes" id="UP000543030"/>
    </source>
</evidence>
<comment type="similarity">
    <text evidence="1">Belongs to the SMP-30/CGR1 family.</text>
</comment>
<dbReference type="AlphaFoldDB" id="A0A840RA73"/>
<feature type="binding site" evidence="3">
    <location>
        <position position="103"/>
    </location>
    <ligand>
        <name>substrate</name>
    </ligand>
</feature>
<evidence type="ECO:0000313" key="5">
    <source>
        <dbReference type="EMBL" id="MBB5189323.1"/>
    </source>
</evidence>
<feature type="binding site" evidence="3">
    <location>
        <position position="200"/>
    </location>
    <ligand>
        <name>a divalent metal cation</name>
        <dbReference type="ChEBI" id="CHEBI:60240"/>
    </ligand>
</feature>
<comment type="caution">
    <text evidence="5">The sequence shown here is derived from an EMBL/GenBank/DDBJ whole genome shotgun (WGS) entry which is preliminary data.</text>
</comment>
<dbReference type="PANTHER" id="PTHR10907:SF47">
    <property type="entry name" value="REGUCALCIN"/>
    <property type="match status" value="1"/>
</dbReference>